<keyword evidence="10" id="KW-1185">Reference proteome</keyword>
<dbReference type="eggNOG" id="COG3000">
    <property type="taxonomic scope" value="Bacteria"/>
</dbReference>
<sequence length="351" mass="39296" precursor="true">MKPAALRPASEIGAGVLDAKGVGRSALVIGFLAYVAVASGAWWGALKVVPAQLVLPIVHKTLPLHDHLNNVFLIFLLLPTALWIESIVVGWNASSLRQLVLAPTASMKTDLAVFILGQGHVLDVVGRLLLLGASMISGGWIHDAIQRATGVNLGPPPLPFAAQIPLYFAVYTFFDYWTHRTDHTRLFWPLHRYHHSAEQFSVVTSARQHPAPFTAVFIVNLPLAVLGAPPEVMIYVNVLVVGIGFLIHSRIESDWGFVGRWLVQSPNHHRLHHKLDMSYPTGHFAIMPLWDRLFGTWYGDHPDPKLAIGVDTPYRHGFFVPRDMLRDYAHFWMGWFGRRNDGPESDLFRKR</sequence>
<dbReference type="GO" id="GO:0008610">
    <property type="term" value="P:lipid biosynthetic process"/>
    <property type="evidence" value="ECO:0007669"/>
    <property type="project" value="InterPro"/>
</dbReference>
<dbReference type="Pfam" id="PF04116">
    <property type="entry name" value="FA_hydroxylase"/>
    <property type="match status" value="1"/>
</dbReference>
<evidence type="ECO:0000313" key="10">
    <source>
        <dbReference type="Proteomes" id="UP000013063"/>
    </source>
</evidence>
<dbReference type="Proteomes" id="UP000013063">
    <property type="component" value="Unassembled WGS sequence"/>
</dbReference>
<comment type="subcellular location">
    <subcellularLocation>
        <location evidence="1">Endomembrane system</location>
        <topology evidence="1">Multi-pass membrane protein</topology>
    </subcellularLocation>
</comment>
<dbReference type="InterPro" id="IPR051689">
    <property type="entry name" value="Sterol_desaturase/TMEM195"/>
</dbReference>
<keyword evidence="4" id="KW-0560">Oxidoreductase</keyword>
<keyword evidence="5" id="KW-0443">Lipid metabolism</keyword>
<proteinExistence type="predicted"/>
<reference evidence="9 10" key="1">
    <citation type="journal article" date="2013" name="Genome Announc.">
        <title>Draft Genome Sequence for Caulobacter sp. Strain OR37, a Bacterium Tolerant to Heavy Metals.</title>
        <authorList>
            <person name="Utturkar S.M."/>
            <person name="Bollmann A."/>
            <person name="Brzoska R.M."/>
            <person name="Klingeman D.M."/>
            <person name="Epstein S.E."/>
            <person name="Palumbo A.V."/>
            <person name="Brown S.D."/>
        </authorList>
    </citation>
    <scope>NUCLEOTIDE SEQUENCE [LARGE SCALE GENOMIC DNA]</scope>
    <source>
        <strain evidence="9 10">OR37</strain>
    </source>
</reference>
<name>R0E8Q2_CAUVI</name>
<dbReference type="AlphaFoldDB" id="R0E8Q2"/>
<dbReference type="PATRIC" id="fig|1292034.3.peg.2280"/>
<dbReference type="PANTHER" id="PTHR21624:SF1">
    <property type="entry name" value="ALKYLGLYCEROL MONOOXYGENASE"/>
    <property type="match status" value="1"/>
</dbReference>
<dbReference type="GO" id="GO:0016020">
    <property type="term" value="C:membrane"/>
    <property type="evidence" value="ECO:0007669"/>
    <property type="project" value="GOC"/>
</dbReference>
<keyword evidence="6 7" id="KW-0472">Membrane</keyword>
<evidence type="ECO:0000256" key="1">
    <source>
        <dbReference type="ARBA" id="ARBA00004127"/>
    </source>
</evidence>
<feature type="transmembrane region" description="Helical" evidence="7">
    <location>
        <begin position="70"/>
        <end position="91"/>
    </location>
</feature>
<dbReference type="RefSeq" id="WP_004619788.1">
    <property type="nucleotide sequence ID" value="NZ_APMP01000012.1"/>
</dbReference>
<keyword evidence="2 7" id="KW-0812">Transmembrane</keyword>
<accession>R0E8Q2</accession>
<dbReference type="GO" id="GO:0012505">
    <property type="term" value="C:endomembrane system"/>
    <property type="evidence" value="ECO:0007669"/>
    <property type="project" value="UniProtKB-SubCell"/>
</dbReference>
<feature type="transmembrane region" description="Helical" evidence="7">
    <location>
        <begin position="26"/>
        <end position="49"/>
    </location>
</feature>
<evidence type="ECO:0000256" key="6">
    <source>
        <dbReference type="ARBA" id="ARBA00023136"/>
    </source>
</evidence>
<evidence type="ECO:0000256" key="5">
    <source>
        <dbReference type="ARBA" id="ARBA00023098"/>
    </source>
</evidence>
<dbReference type="GO" id="GO:0050479">
    <property type="term" value="F:glyceryl-ether monooxygenase activity"/>
    <property type="evidence" value="ECO:0007669"/>
    <property type="project" value="TreeGrafter"/>
</dbReference>
<evidence type="ECO:0000256" key="4">
    <source>
        <dbReference type="ARBA" id="ARBA00023002"/>
    </source>
</evidence>
<dbReference type="PANTHER" id="PTHR21624">
    <property type="entry name" value="STEROL DESATURASE-RELATED PROTEIN"/>
    <property type="match status" value="1"/>
</dbReference>
<keyword evidence="3 7" id="KW-1133">Transmembrane helix</keyword>
<evidence type="ECO:0000259" key="8">
    <source>
        <dbReference type="Pfam" id="PF04116"/>
    </source>
</evidence>
<feature type="domain" description="Fatty acid hydroxylase" evidence="8">
    <location>
        <begin position="165"/>
        <end position="296"/>
    </location>
</feature>
<evidence type="ECO:0000313" key="9">
    <source>
        <dbReference type="EMBL" id="ENZ81868.1"/>
    </source>
</evidence>
<dbReference type="STRING" id="1292034.OR37_02295"/>
<dbReference type="InterPro" id="IPR006694">
    <property type="entry name" value="Fatty_acid_hydroxylase"/>
</dbReference>
<organism evidence="9 10">
    <name type="scientific">Caulobacter vibrioides OR37</name>
    <dbReference type="NCBI Taxonomy" id="1292034"/>
    <lineage>
        <taxon>Bacteria</taxon>
        <taxon>Pseudomonadati</taxon>
        <taxon>Pseudomonadota</taxon>
        <taxon>Alphaproteobacteria</taxon>
        <taxon>Caulobacterales</taxon>
        <taxon>Caulobacteraceae</taxon>
        <taxon>Caulobacter</taxon>
    </lineage>
</organism>
<dbReference type="GO" id="GO:0005506">
    <property type="term" value="F:iron ion binding"/>
    <property type="evidence" value="ECO:0007669"/>
    <property type="project" value="InterPro"/>
</dbReference>
<gene>
    <name evidence="9" type="ORF">OR37_02295</name>
</gene>
<evidence type="ECO:0000256" key="2">
    <source>
        <dbReference type="ARBA" id="ARBA00022692"/>
    </source>
</evidence>
<evidence type="ECO:0000256" key="3">
    <source>
        <dbReference type="ARBA" id="ARBA00022989"/>
    </source>
</evidence>
<comment type="caution">
    <text evidence="9">The sequence shown here is derived from an EMBL/GenBank/DDBJ whole genome shotgun (WGS) entry which is preliminary data.</text>
</comment>
<protein>
    <recommendedName>
        <fullName evidence="8">Fatty acid hydroxylase domain-containing protein</fullName>
    </recommendedName>
</protein>
<dbReference type="EMBL" id="APMP01000012">
    <property type="protein sequence ID" value="ENZ81868.1"/>
    <property type="molecule type" value="Genomic_DNA"/>
</dbReference>
<dbReference type="GO" id="GO:0006643">
    <property type="term" value="P:membrane lipid metabolic process"/>
    <property type="evidence" value="ECO:0007669"/>
    <property type="project" value="TreeGrafter"/>
</dbReference>
<evidence type="ECO:0000256" key="7">
    <source>
        <dbReference type="SAM" id="Phobius"/>
    </source>
</evidence>